<dbReference type="Proteomes" id="UP000015100">
    <property type="component" value="Unassembled WGS sequence"/>
</dbReference>
<dbReference type="GO" id="GO:0006508">
    <property type="term" value="P:proteolysis"/>
    <property type="evidence" value="ECO:0007669"/>
    <property type="project" value="InterPro"/>
</dbReference>
<dbReference type="Pfam" id="PF00656">
    <property type="entry name" value="Peptidase_C14"/>
    <property type="match status" value="1"/>
</dbReference>
<keyword evidence="4" id="KW-1185">Reference proteome</keyword>
<dbReference type="AlphaFoldDB" id="S8AR72"/>
<dbReference type="EMBL" id="AQGS01000017">
    <property type="protein sequence ID" value="EPS45329.1"/>
    <property type="molecule type" value="Genomic_DNA"/>
</dbReference>
<evidence type="ECO:0000313" key="3">
    <source>
        <dbReference type="EMBL" id="EPS45329.1"/>
    </source>
</evidence>
<dbReference type="eggNOG" id="ENOG502RXP7">
    <property type="taxonomic scope" value="Eukaryota"/>
</dbReference>
<evidence type="ECO:0000313" key="4">
    <source>
        <dbReference type="Proteomes" id="UP000015100"/>
    </source>
</evidence>
<dbReference type="InterPro" id="IPR050452">
    <property type="entry name" value="Metacaspase"/>
</dbReference>
<sequence length="726" mass="80955">MTLSHGTWGLLIGIDCYIRGNVRKVEYRNLRGCVSDVRAVKKYLDSLGVQNVAVLTSSIQSGSDRPLEDGTAKLPIYENVARELEYIIANASPGDLVYIHYSGHGIRREKLGTQPGFQRFTGDQINGTALALADVMDEGVYLTGYQLGVFVKRMVKQKNLRVTLVLDSCFSGQGFRGPSLDAQYVAFRTAEGGFDDSVLQCDLDLEEKIAKMDQAIGDTGDHRNATVRSTWLTNPTGCTILTACDFHQSAREETRAESNLIHGAFTFYMLEKLQSDSSLRRPTHASVKDYVQGKLRSSRDQQSPVLHGDGDHIFFGRERIFERPVCHIISQTDSMVDLDIGSAQGVVPGAVYNVFLEDQVPSSDTTPPFTAWITETDPLDPFRSRAYLSDYDPLRPTDPRKARGGSAMLSTWAVPDTVIKLSKSVQTALSSRGMHMTDLQAELAITQGLIVSTDANKAALYLDLSEDATFQIYTCETKDTWRQIDRIPNISITQQNAIPDVCYLLRHIARFQSIKTLNQSGMAELPENCLDITIQARGVDDRGFKTIQKGEDGKYHTTDGAVLKFFFRLSKSYIEQPTFQDLYLSAYMLNGTCGIQKHHPAVGQPSLRMSEGKLERMGLQMEVPPPRTKYDADTIEDTIRVFLCTTNISWEDITLSDLPKETLPTPLAMADSEKIVDPTVTEKNTRSWDRSGRPVPLEDEERWGYIDIVVETSPLLSEDAVSDIYV</sequence>
<organism evidence="3 4">
    <name type="scientific">Dactylellina haptotyla (strain CBS 200.50)</name>
    <name type="common">Nematode-trapping fungus</name>
    <name type="synonym">Monacrosporium haptotylum</name>
    <dbReference type="NCBI Taxonomy" id="1284197"/>
    <lineage>
        <taxon>Eukaryota</taxon>
        <taxon>Fungi</taxon>
        <taxon>Dikarya</taxon>
        <taxon>Ascomycota</taxon>
        <taxon>Pezizomycotina</taxon>
        <taxon>Orbiliomycetes</taxon>
        <taxon>Orbiliales</taxon>
        <taxon>Orbiliaceae</taxon>
        <taxon>Dactylellina</taxon>
    </lineage>
</organism>
<accession>S8AR72</accession>
<reference evidence="3 4" key="1">
    <citation type="journal article" date="2013" name="PLoS Genet.">
        <title>Genomic mechanisms accounting for the adaptation to parasitism in nematode-trapping fungi.</title>
        <authorList>
            <person name="Meerupati T."/>
            <person name="Andersson K.M."/>
            <person name="Friman E."/>
            <person name="Kumar D."/>
            <person name="Tunlid A."/>
            <person name="Ahren D."/>
        </authorList>
    </citation>
    <scope>NUCLEOTIDE SEQUENCE [LARGE SCALE GENOMIC DNA]</scope>
    <source>
        <strain evidence="3 4">CBS 200.50</strain>
    </source>
</reference>
<evidence type="ECO:0000256" key="1">
    <source>
        <dbReference type="ARBA" id="ARBA00009005"/>
    </source>
</evidence>
<feature type="domain" description="Peptidase C14 caspase" evidence="2">
    <location>
        <begin position="10"/>
        <end position="306"/>
    </location>
</feature>
<name>S8AR72_DACHA</name>
<dbReference type="Gene3D" id="3.40.50.1460">
    <property type="match status" value="1"/>
</dbReference>
<dbReference type="PANTHER" id="PTHR48104:SF30">
    <property type="entry name" value="METACASPASE-1"/>
    <property type="match status" value="1"/>
</dbReference>
<dbReference type="OMA" id="TIRAFIC"/>
<dbReference type="GO" id="GO:0004197">
    <property type="term" value="F:cysteine-type endopeptidase activity"/>
    <property type="evidence" value="ECO:0007669"/>
    <property type="project" value="InterPro"/>
</dbReference>
<protein>
    <recommendedName>
        <fullName evidence="2">Peptidase C14 caspase domain-containing protein</fullName>
    </recommendedName>
</protein>
<gene>
    <name evidence="3" type="ORF">H072_699</name>
</gene>
<evidence type="ECO:0000259" key="2">
    <source>
        <dbReference type="Pfam" id="PF00656"/>
    </source>
</evidence>
<dbReference type="PANTHER" id="PTHR48104">
    <property type="entry name" value="METACASPASE-4"/>
    <property type="match status" value="1"/>
</dbReference>
<reference evidence="4" key="2">
    <citation type="submission" date="2013-04" db="EMBL/GenBank/DDBJ databases">
        <title>Genomic mechanisms accounting for the adaptation to parasitism in nematode-trapping fungi.</title>
        <authorList>
            <person name="Ahren D.G."/>
        </authorList>
    </citation>
    <scope>NUCLEOTIDE SEQUENCE [LARGE SCALE GENOMIC DNA]</scope>
    <source>
        <strain evidence="4">CBS 200.50</strain>
    </source>
</reference>
<comment type="caution">
    <text evidence="3">The sequence shown here is derived from an EMBL/GenBank/DDBJ whole genome shotgun (WGS) entry which is preliminary data.</text>
</comment>
<dbReference type="OrthoDB" id="3223806at2759"/>
<comment type="similarity">
    <text evidence="1">Belongs to the peptidase C14B family.</text>
</comment>
<dbReference type="HOGENOM" id="CLU_016732_0_0_1"/>
<dbReference type="GO" id="GO:0005737">
    <property type="term" value="C:cytoplasm"/>
    <property type="evidence" value="ECO:0007669"/>
    <property type="project" value="TreeGrafter"/>
</dbReference>
<dbReference type="InterPro" id="IPR011600">
    <property type="entry name" value="Pept_C14_caspase"/>
</dbReference>
<proteinExistence type="inferred from homology"/>